<comment type="caution">
    <text evidence="1">The sequence shown here is derived from an EMBL/GenBank/DDBJ whole genome shotgun (WGS) entry which is preliminary data.</text>
</comment>
<dbReference type="Gene3D" id="1.20.120.20">
    <property type="entry name" value="Apolipoprotein"/>
    <property type="match status" value="1"/>
</dbReference>
<name>A0A2S5KNY8_9PROT</name>
<evidence type="ECO:0000313" key="2">
    <source>
        <dbReference type="Proteomes" id="UP000238196"/>
    </source>
</evidence>
<proteinExistence type="predicted"/>
<evidence type="ECO:0000313" key="1">
    <source>
        <dbReference type="EMBL" id="PPC76249.1"/>
    </source>
</evidence>
<dbReference type="AlphaFoldDB" id="A0A2S5KNY8"/>
<dbReference type="Proteomes" id="UP000238196">
    <property type="component" value="Unassembled WGS sequence"/>
</dbReference>
<gene>
    <name evidence="1" type="ORF">C4K68_16565</name>
</gene>
<organism evidence="1 2">
    <name type="scientific">Proteobacteria bacterium 228</name>
    <dbReference type="NCBI Taxonomy" id="2083153"/>
    <lineage>
        <taxon>Bacteria</taxon>
        <taxon>Pseudomonadati</taxon>
        <taxon>Pseudomonadota</taxon>
    </lineage>
</organism>
<accession>A0A2S5KNY8</accession>
<dbReference type="SUPFAM" id="SSF58113">
    <property type="entry name" value="Apolipoprotein A-I"/>
    <property type="match status" value="1"/>
</dbReference>
<sequence length="489" mass="54393">MLLSIAFKVVVSTGVLTPKVAPTEDEDQLSSTDFYALMKQQSEGIAVMQQSIEQQTQTMAQMAKAIGGDGESSLMGQFKLLRTDLNDNHKELSRTVKDQQAEFGAFQERLWDQLQNFAEMLSKSATETVINALKDVIKDFNRNLTEQFGENFKQLNAAVERLVDWQENYRLQLEQMGAQYSQGVQAITATEQSVSHISEKAGVIPEVMALLQSVMEVNQHQIGELDRHLTAFSDVRDRAVEAVPEIRKQIDATLAGAQAVSREINEGMGEVAKQVEKVLSDSAVESARQITGSANELRSAIVTGSEEFVSNSHAVNSSLQSTSDVLKTHADESRQMLRDALDETNSVLRTMVTDMKEESGAVTRKLGEVGESVMRETDAIQQNFSRHLERMQEQLRESIESSVKEQRESTQKVLSGLSQHAEKALGDTGESLKKQIENLDRALEHELTKVMNHMGQSLATISGKFTTDYKGLVNEMDRIVRYQRSGNSV</sequence>
<dbReference type="EMBL" id="PRLP01000055">
    <property type="protein sequence ID" value="PPC76249.1"/>
    <property type="molecule type" value="Genomic_DNA"/>
</dbReference>
<protein>
    <submittedName>
        <fullName evidence="1">Uncharacterized protein</fullName>
    </submittedName>
</protein>
<reference evidence="1 2" key="1">
    <citation type="submission" date="2018-02" db="EMBL/GenBank/DDBJ databases">
        <title>novel marine gammaproteobacteria from coastal saline agro ecosystem.</title>
        <authorList>
            <person name="Krishnan R."/>
            <person name="Ramesh Kumar N."/>
        </authorList>
    </citation>
    <scope>NUCLEOTIDE SEQUENCE [LARGE SCALE GENOMIC DNA]</scope>
    <source>
        <strain evidence="1 2">228</strain>
    </source>
</reference>